<comment type="caution">
    <text evidence="1">The sequence shown here is derived from an EMBL/GenBank/DDBJ whole genome shotgun (WGS) entry which is preliminary data.</text>
</comment>
<evidence type="ECO:0000313" key="2">
    <source>
        <dbReference type="Proteomes" id="UP001155182"/>
    </source>
</evidence>
<name>A0A9X2F809_9SPHI</name>
<gene>
    <name evidence="1" type="ORF">NF867_11210</name>
</gene>
<sequence length="115" mass="12882">MKKKIDPEKAKELIEKYRKKFGPSNRKIDSFELPNSVRMKKADILSLFDDGSEELVLIFSIGTAEKTETKEKFEFLNVLATGSNYVQQGTLKTADADPYTEGSCPCPQVPSCCPK</sequence>
<organism evidence="1 2">
    <name type="scientific">Solitalea agri</name>
    <dbReference type="NCBI Taxonomy" id="2953739"/>
    <lineage>
        <taxon>Bacteria</taxon>
        <taxon>Pseudomonadati</taxon>
        <taxon>Bacteroidota</taxon>
        <taxon>Sphingobacteriia</taxon>
        <taxon>Sphingobacteriales</taxon>
        <taxon>Sphingobacteriaceae</taxon>
        <taxon>Solitalea</taxon>
    </lineage>
</organism>
<dbReference type="RefSeq" id="WP_252588091.1">
    <property type="nucleotide sequence ID" value="NZ_JAMWYS010000036.1"/>
</dbReference>
<reference evidence="1" key="1">
    <citation type="submission" date="2022-06" db="EMBL/GenBank/DDBJ databases">
        <title>Solitalea sp. MAHUQ-68 isolated from rhizospheric soil.</title>
        <authorList>
            <person name="Huq M.A."/>
        </authorList>
    </citation>
    <scope>NUCLEOTIDE SEQUENCE</scope>
    <source>
        <strain evidence="1">MAHUQ-68</strain>
    </source>
</reference>
<dbReference type="Proteomes" id="UP001155182">
    <property type="component" value="Unassembled WGS sequence"/>
</dbReference>
<accession>A0A9X2F809</accession>
<evidence type="ECO:0000313" key="1">
    <source>
        <dbReference type="EMBL" id="MCO4293433.1"/>
    </source>
</evidence>
<keyword evidence="2" id="KW-1185">Reference proteome</keyword>
<protein>
    <submittedName>
        <fullName evidence="1">Uncharacterized protein</fullName>
    </submittedName>
</protein>
<proteinExistence type="predicted"/>
<dbReference type="EMBL" id="JAMWYS010000036">
    <property type="protein sequence ID" value="MCO4293433.1"/>
    <property type="molecule type" value="Genomic_DNA"/>
</dbReference>
<dbReference type="AlphaFoldDB" id="A0A9X2F809"/>